<protein>
    <submittedName>
        <fullName evidence="1">Uncharacterized protein</fullName>
    </submittedName>
</protein>
<dbReference type="Proteomes" id="UP000507470">
    <property type="component" value="Unassembled WGS sequence"/>
</dbReference>
<keyword evidence="2" id="KW-1185">Reference proteome</keyword>
<proteinExistence type="predicted"/>
<evidence type="ECO:0000313" key="2">
    <source>
        <dbReference type="Proteomes" id="UP000507470"/>
    </source>
</evidence>
<dbReference type="AlphaFoldDB" id="A0A6J8DP64"/>
<dbReference type="GO" id="GO:0003676">
    <property type="term" value="F:nucleic acid binding"/>
    <property type="evidence" value="ECO:0007669"/>
    <property type="project" value="InterPro"/>
</dbReference>
<sequence length="361" mass="41135">MERVEKQKVKCLGAYGMGDQTFRDFVGPRYAKLKDIEIQLKEIADGSIVILDTDGKTGEICLYSTKYVTSLLIQHVENILNALRRKFKDEKSEQYLSSSNQGTRIVISAGCNVADVLMPDEFKSVIVVSDPFNMHFILPRTREIGEKLPLMTTQEAEYAVEESKEEEIYARPTGNARLQNEHRFRVKFEWCRRKSKGSAFVEFSEQRIADNILHDCRSLLIGGTRAVLNPSKNGGSQIFVKNLNRFVNEAVLRHSFVTKFHIGDNHIVAASFIRERVQTSRSELDLIQQRLRAHLQMHVKEGKYDLFIKPPKDQDFTFLAFASFSKIEEGQNASAHVQQNFRPNGEVLNSSITLQAVNSCL</sequence>
<dbReference type="EMBL" id="CACVKT020007648">
    <property type="protein sequence ID" value="CAC5409856.1"/>
    <property type="molecule type" value="Genomic_DNA"/>
</dbReference>
<dbReference type="SUPFAM" id="SSF54928">
    <property type="entry name" value="RNA-binding domain, RBD"/>
    <property type="match status" value="1"/>
</dbReference>
<evidence type="ECO:0000313" key="1">
    <source>
        <dbReference type="EMBL" id="CAC5409856.1"/>
    </source>
</evidence>
<dbReference type="InterPro" id="IPR035979">
    <property type="entry name" value="RBD_domain_sf"/>
</dbReference>
<reference evidence="1 2" key="1">
    <citation type="submission" date="2020-06" db="EMBL/GenBank/DDBJ databases">
        <authorList>
            <person name="Li R."/>
            <person name="Bekaert M."/>
        </authorList>
    </citation>
    <scope>NUCLEOTIDE SEQUENCE [LARGE SCALE GENOMIC DNA]</scope>
    <source>
        <strain evidence="2">wild</strain>
    </source>
</reference>
<organism evidence="1 2">
    <name type="scientific">Mytilus coruscus</name>
    <name type="common">Sea mussel</name>
    <dbReference type="NCBI Taxonomy" id="42192"/>
    <lineage>
        <taxon>Eukaryota</taxon>
        <taxon>Metazoa</taxon>
        <taxon>Spiralia</taxon>
        <taxon>Lophotrochozoa</taxon>
        <taxon>Mollusca</taxon>
        <taxon>Bivalvia</taxon>
        <taxon>Autobranchia</taxon>
        <taxon>Pteriomorphia</taxon>
        <taxon>Mytilida</taxon>
        <taxon>Mytiloidea</taxon>
        <taxon>Mytilidae</taxon>
        <taxon>Mytilinae</taxon>
        <taxon>Mytilus</taxon>
    </lineage>
</organism>
<gene>
    <name evidence="1" type="ORF">MCOR_43090</name>
</gene>
<name>A0A6J8DP64_MYTCO</name>
<accession>A0A6J8DP64</accession>